<dbReference type="EMBL" id="CM042047">
    <property type="protein sequence ID" value="KAI3771752.1"/>
    <property type="molecule type" value="Genomic_DNA"/>
</dbReference>
<organism evidence="1 2">
    <name type="scientific">Arctium lappa</name>
    <name type="common">Greater burdock</name>
    <name type="synonym">Lappa major</name>
    <dbReference type="NCBI Taxonomy" id="4217"/>
    <lineage>
        <taxon>Eukaryota</taxon>
        <taxon>Viridiplantae</taxon>
        <taxon>Streptophyta</taxon>
        <taxon>Embryophyta</taxon>
        <taxon>Tracheophyta</taxon>
        <taxon>Spermatophyta</taxon>
        <taxon>Magnoliopsida</taxon>
        <taxon>eudicotyledons</taxon>
        <taxon>Gunneridae</taxon>
        <taxon>Pentapetalae</taxon>
        <taxon>asterids</taxon>
        <taxon>campanulids</taxon>
        <taxon>Asterales</taxon>
        <taxon>Asteraceae</taxon>
        <taxon>Carduoideae</taxon>
        <taxon>Cardueae</taxon>
        <taxon>Arctiinae</taxon>
        <taxon>Arctium</taxon>
    </lineage>
</organism>
<evidence type="ECO:0000313" key="1">
    <source>
        <dbReference type="EMBL" id="KAI3771752.1"/>
    </source>
</evidence>
<reference evidence="1 2" key="2">
    <citation type="journal article" date="2022" name="Mol. Ecol. Resour.">
        <title>The genomes of chicory, endive, great burdock and yacon provide insights into Asteraceae paleo-polyploidization history and plant inulin production.</title>
        <authorList>
            <person name="Fan W."/>
            <person name="Wang S."/>
            <person name="Wang H."/>
            <person name="Wang A."/>
            <person name="Jiang F."/>
            <person name="Liu H."/>
            <person name="Zhao H."/>
            <person name="Xu D."/>
            <person name="Zhang Y."/>
        </authorList>
    </citation>
    <scope>NUCLEOTIDE SEQUENCE [LARGE SCALE GENOMIC DNA]</scope>
    <source>
        <strain evidence="2">cv. Niubang</strain>
    </source>
</reference>
<keyword evidence="2" id="KW-1185">Reference proteome</keyword>
<reference evidence="2" key="1">
    <citation type="journal article" date="2022" name="Mol. Ecol. Resour.">
        <title>The genomes of chicory, endive, great burdock and yacon provide insights into Asteraceae palaeo-polyploidization history and plant inulin production.</title>
        <authorList>
            <person name="Fan W."/>
            <person name="Wang S."/>
            <person name="Wang H."/>
            <person name="Wang A."/>
            <person name="Jiang F."/>
            <person name="Liu H."/>
            <person name="Zhao H."/>
            <person name="Xu D."/>
            <person name="Zhang Y."/>
        </authorList>
    </citation>
    <scope>NUCLEOTIDE SEQUENCE [LARGE SCALE GENOMIC DNA]</scope>
    <source>
        <strain evidence="2">cv. Niubang</strain>
    </source>
</reference>
<gene>
    <name evidence="1" type="ORF">L6452_02919</name>
</gene>
<name>A0ACB9FKR0_ARCLA</name>
<evidence type="ECO:0000313" key="2">
    <source>
        <dbReference type="Proteomes" id="UP001055879"/>
    </source>
</evidence>
<comment type="caution">
    <text evidence="1">The sequence shown here is derived from an EMBL/GenBank/DDBJ whole genome shotgun (WGS) entry which is preliminary data.</text>
</comment>
<protein>
    <submittedName>
        <fullName evidence="1">Uncharacterized protein</fullName>
    </submittedName>
</protein>
<accession>A0ACB9FKR0</accession>
<sequence length="341" mass="39229">MEKVREVSSLFFRSSVEEKKKCLRADDDVEGYGNGMVLSDQQTIDWNDRLYLTVLPKHQQRLQFWPQNPSRFRTGLLWGCNIHFTGIIDEYNSKVHVNRLKFDKVTSQHATSLRPKDRRNLPGDHVSPVKTVWTCQSKSVCLLRCLGLDMNQAMEVLDEYSSKIELINEVVLKALARSLNLEENCFLNQYGTNSSMNARFNYYPPCEWPDKVLGVKPNADASAITVLLQDKEVEGLQILKDDQWVGVPIVRDALTINVGDLMEIMSNGIFKSPVHRVLINSENERMTVAMFCMPQTERDIGPVDELISDETPRLYKNVTFTLDFFSKNYQQGRRAIDAWKI</sequence>
<dbReference type="Proteomes" id="UP001055879">
    <property type="component" value="Linkage Group LG01"/>
</dbReference>
<proteinExistence type="predicted"/>